<dbReference type="EMBL" id="CABVHK010000025">
    <property type="protein sequence ID" value="VVN43544.1"/>
    <property type="molecule type" value="Genomic_DNA"/>
</dbReference>
<feature type="signal peptide" evidence="1">
    <location>
        <begin position="1"/>
        <end position="22"/>
    </location>
</feature>
<feature type="chain" id="PRO_5022927317" evidence="1">
    <location>
        <begin position="23"/>
        <end position="216"/>
    </location>
</feature>
<evidence type="ECO:0000256" key="1">
    <source>
        <dbReference type="SAM" id="SignalP"/>
    </source>
</evidence>
<keyword evidence="1" id="KW-0732">Signal</keyword>
<organism evidence="2 3">
    <name type="scientific">Pseudomonas fluorescens</name>
    <dbReference type="NCBI Taxonomy" id="294"/>
    <lineage>
        <taxon>Bacteria</taxon>
        <taxon>Pseudomonadati</taxon>
        <taxon>Pseudomonadota</taxon>
        <taxon>Gammaproteobacteria</taxon>
        <taxon>Pseudomonadales</taxon>
        <taxon>Pseudomonadaceae</taxon>
        <taxon>Pseudomonas</taxon>
    </lineage>
</organism>
<dbReference type="InterPro" id="IPR010546">
    <property type="entry name" value="DUF1120"/>
</dbReference>
<evidence type="ECO:0000313" key="2">
    <source>
        <dbReference type="EMBL" id="VVN43544.1"/>
    </source>
</evidence>
<dbReference type="Proteomes" id="UP000326953">
    <property type="component" value="Unassembled WGS sequence"/>
</dbReference>
<sequence precursor="true">MHHYFKVLIAVFTISTTHNALAASVVDLAVTGNITPAACTPSLSGNGLIEYGKFSHQDLSVDKRTQLRDKILDLTIQCDAPLRFGLLMRDNREGSALVNSQIYYGLNLDNSGNKIGVYSMHFDPASTTVDAWSQVYRTDSTTGGLAWSTSNSRTIPIASRSYLGFVDVAGSNAGPIAIQNLTSRVTVETVIAPTRDLDLSTEVRLDGSATLDVVYL</sequence>
<evidence type="ECO:0000313" key="3">
    <source>
        <dbReference type="Proteomes" id="UP000326953"/>
    </source>
</evidence>
<name>A0A5E6XS01_PSEFL</name>
<reference evidence="2 3" key="1">
    <citation type="submission" date="2019-09" db="EMBL/GenBank/DDBJ databases">
        <authorList>
            <person name="Chandra G."/>
            <person name="Truman W A."/>
        </authorList>
    </citation>
    <scope>NUCLEOTIDE SEQUENCE [LARGE SCALE GENOMIC DNA]</scope>
    <source>
        <strain evidence="2">PS662</strain>
    </source>
</reference>
<dbReference type="Pfam" id="PF06551">
    <property type="entry name" value="DUF1120"/>
    <property type="match status" value="1"/>
</dbReference>
<protein>
    <submittedName>
        <fullName evidence="2">Protein GltF</fullName>
    </submittedName>
</protein>
<proteinExistence type="predicted"/>
<dbReference type="RefSeq" id="WP_150713876.1">
    <property type="nucleotide sequence ID" value="NZ_CABVHK010000025.1"/>
</dbReference>
<accession>A0A5E6XS01</accession>
<gene>
    <name evidence="2" type="primary">gltF_1</name>
    <name evidence="2" type="ORF">PS662_05643</name>
</gene>
<dbReference type="AlphaFoldDB" id="A0A5E6XS01"/>
<dbReference type="OrthoDB" id="6602106at2"/>